<proteinExistence type="predicted"/>
<dbReference type="Gene3D" id="3.80.10.10">
    <property type="entry name" value="Ribonuclease Inhibitor"/>
    <property type="match status" value="1"/>
</dbReference>
<evidence type="ECO:0000313" key="3">
    <source>
        <dbReference type="Proteomes" id="UP001237642"/>
    </source>
</evidence>
<dbReference type="EMBL" id="JAUIZM010000009">
    <property type="protein sequence ID" value="KAK1364423.1"/>
    <property type="molecule type" value="Genomic_DNA"/>
</dbReference>
<dbReference type="InterPro" id="IPR032675">
    <property type="entry name" value="LRR_dom_sf"/>
</dbReference>
<keyword evidence="3" id="KW-1185">Reference proteome</keyword>
<gene>
    <name evidence="2" type="ORF">POM88_039984</name>
</gene>
<name>A0AAD8HDW2_9APIA</name>
<accession>A0AAD8HDW2</accession>
<protein>
    <recommendedName>
        <fullName evidence="1">R13L1/DRL21-like LRR repeat region domain-containing protein</fullName>
    </recommendedName>
</protein>
<reference evidence="2" key="1">
    <citation type="submission" date="2023-02" db="EMBL/GenBank/DDBJ databases">
        <title>Genome of toxic invasive species Heracleum sosnowskyi carries increased number of genes despite the absence of recent whole-genome duplications.</title>
        <authorList>
            <person name="Schelkunov M."/>
            <person name="Shtratnikova V."/>
            <person name="Makarenko M."/>
            <person name="Klepikova A."/>
            <person name="Omelchenko D."/>
            <person name="Novikova G."/>
            <person name="Obukhova E."/>
            <person name="Bogdanov V."/>
            <person name="Penin A."/>
            <person name="Logacheva M."/>
        </authorList>
    </citation>
    <scope>NUCLEOTIDE SEQUENCE</scope>
    <source>
        <strain evidence="2">Hsosn_3</strain>
        <tissue evidence="2">Leaf</tissue>
    </source>
</reference>
<organism evidence="2 3">
    <name type="scientific">Heracleum sosnowskyi</name>
    <dbReference type="NCBI Taxonomy" id="360622"/>
    <lineage>
        <taxon>Eukaryota</taxon>
        <taxon>Viridiplantae</taxon>
        <taxon>Streptophyta</taxon>
        <taxon>Embryophyta</taxon>
        <taxon>Tracheophyta</taxon>
        <taxon>Spermatophyta</taxon>
        <taxon>Magnoliopsida</taxon>
        <taxon>eudicotyledons</taxon>
        <taxon>Gunneridae</taxon>
        <taxon>Pentapetalae</taxon>
        <taxon>asterids</taxon>
        <taxon>campanulids</taxon>
        <taxon>Apiales</taxon>
        <taxon>Apiaceae</taxon>
        <taxon>Apioideae</taxon>
        <taxon>apioid superclade</taxon>
        <taxon>Tordylieae</taxon>
        <taxon>Tordyliinae</taxon>
        <taxon>Heracleum</taxon>
    </lineage>
</organism>
<evidence type="ECO:0000313" key="2">
    <source>
        <dbReference type="EMBL" id="KAK1364423.1"/>
    </source>
</evidence>
<dbReference type="InterPro" id="IPR056789">
    <property type="entry name" value="LRR_R13L1-DRL21"/>
</dbReference>
<dbReference type="Pfam" id="PF25019">
    <property type="entry name" value="LRR_R13L1-DRL21"/>
    <property type="match status" value="1"/>
</dbReference>
<dbReference type="SUPFAM" id="SSF52058">
    <property type="entry name" value="L domain-like"/>
    <property type="match status" value="1"/>
</dbReference>
<sequence length="102" mass="11677">MAEAIAADLATRLVCKLVSLLRNEVIQVWKLDEDVMEGLQPHPNLKGLKVEDFMGKKFSSWITMMTNLVKITFSNCNRCEVLPPLGHLPKLREIKIRKMENV</sequence>
<reference evidence="2" key="2">
    <citation type="submission" date="2023-05" db="EMBL/GenBank/DDBJ databases">
        <authorList>
            <person name="Schelkunov M.I."/>
        </authorList>
    </citation>
    <scope>NUCLEOTIDE SEQUENCE</scope>
    <source>
        <strain evidence="2">Hsosn_3</strain>
        <tissue evidence="2">Leaf</tissue>
    </source>
</reference>
<dbReference type="AlphaFoldDB" id="A0AAD8HDW2"/>
<feature type="domain" description="R13L1/DRL21-like LRR repeat region" evidence="1">
    <location>
        <begin position="30"/>
        <end position="99"/>
    </location>
</feature>
<evidence type="ECO:0000259" key="1">
    <source>
        <dbReference type="Pfam" id="PF25019"/>
    </source>
</evidence>
<comment type="caution">
    <text evidence="2">The sequence shown here is derived from an EMBL/GenBank/DDBJ whole genome shotgun (WGS) entry which is preliminary data.</text>
</comment>
<dbReference type="Proteomes" id="UP001237642">
    <property type="component" value="Unassembled WGS sequence"/>
</dbReference>